<dbReference type="Gene3D" id="3.50.50.60">
    <property type="entry name" value="FAD/NAD(P)-binding domain"/>
    <property type="match status" value="1"/>
</dbReference>
<dbReference type="InterPro" id="IPR036188">
    <property type="entry name" value="FAD/NAD-bd_sf"/>
</dbReference>
<accession>A0ABU0FJL6</accession>
<reference evidence="8 9" key="1">
    <citation type="submission" date="2023-07" db="EMBL/GenBank/DDBJ databases">
        <title>Genomic Encyclopedia of Type Strains, Phase IV (KMG-IV): sequencing the most valuable type-strain genomes for metagenomic binning, comparative biology and taxonomic classification.</title>
        <authorList>
            <person name="Goeker M."/>
        </authorList>
    </citation>
    <scope>NUCLEOTIDE SEQUENCE [LARGE SCALE GENOMIC DNA]</scope>
    <source>
        <strain evidence="8 9">DSM 5896</strain>
    </source>
</reference>
<dbReference type="RefSeq" id="WP_307431000.1">
    <property type="nucleotide sequence ID" value="NZ_JAUSVK010000001.1"/>
</dbReference>
<evidence type="ECO:0000256" key="3">
    <source>
        <dbReference type="ARBA" id="ARBA00022630"/>
    </source>
</evidence>
<dbReference type="Proteomes" id="UP001237448">
    <property type="component" value="Unassembled WGS sequence"/>
</dbReference>
<dbReference type="PROSITE" id="PS00624">
    <property type="entry name" value="GMC_OXRED_2"/>
    <property type="match status" value="1"/>
</dbReference>
<name>A0ABU0FJL6_9HYPH</name>
<keyword evidence="3 5" id="KW-0285">Flavoprotein</keyword>
<evidence type="ECO:0000256" key="1">
    <source>
        <dbReference type="ARBA" id="ARBA00001974"/>
    </source>
</evidence>
<keyword evidence="8" id="KW-0560">Oxidoreductase</keyword>
<dbReference type="InterPro" id="IPR012132">
    <property type="entry name" value="GMC_OxRdtase"/>
</dbReference>
<dbReference type="SUPFAM" id="SSF51905">
    <property type="entry name" value="FAD/NAD(P)-binding domain"/>
    <property type="match status" value="1"/>
</dbReference>
<evidence type="ECO:0000259" key="7">
    <source>
        <dbReference type="PROSITE" id="PS00624"/>
    </source>
</evidence>
<comment type="cofactor">
    <cofactor evidence="1">
        <name>FAD</name>
        <dbReference type="ChEBI" id="CHEBI:57692"/>
    </cofactor>
</comment>
<dbReference type="GO" id="GO:0008812">
    <property type="term" value="F:choline dehydrogenase activity"/>
    <property type="evidence" value="ECO:0007669"/>
    <property type="project" value="UniProtKB-EC"/>
</dbReference>
<gene>
    <name evidence="8" type="ORF">J3R73_004070</name>
</gene>
<keyword evidence="9" id="KW-1185">Reference proteome</keyword>
<dbReference type="InterPro" id="IPR000172">
    <property type="entry name" value="GMC_OxRdtase_N"/>
</dbReference>
<dbReference type="PIRSF" id="PIRSF000137">
    <property type="entry name" value="Alcohol_oxidase"/>
    <property type="match status" value="1"/>
</dbReference>
<comment type="caution">
    <text evidence="8">The sequence shown here is derived from an EMBL/GenBank/DDBJ whole genome shotgun (WGS) entry which is preliminary data.</text>
</comment>
<organism evidence="8 9">
    <name type="scientific">Labrys monachus</name>
    <dbReference type="NCBI Taxonomy" id="217067"/>
    <lineage>
        <taxon>Bacteria</taxon>
        <taxon>Pseudomonadati</taxon>
        <taxon>Pseudomonadota</taxon>
        <taxon>Alphaproteobacteria</taxon>
        <taxon>Hyphomicrobiales</taxon>
        <taxon>Xanthobacteraceae</taxon>
        <taxon>Labrys</taxon>
    </lineage>
</organism>
<dbReference type="PANTHER" id="PTHR11552">
    <property type="entry name" value="GLUCOSE-METHANOL-CHOLINE GMC OXIDOREDUCTASE"/>
    <property type="match status" value="1"/>
</dbReference>
<dbReference type="EMBL" id="JAUSVK010000001">
    <property type="protein sequence ID" value="MDQ0394278.1"/>
    <property type="molecule type" value="Genomic_DNA"/>
</dbReference>
<evidence type="ECO:0000313" key="8">
    <source>
        <dbReference type="EMBL" id="MDQ0394278.1"/>
    </source>
</evidence>
<protein>
    <submittedName>
        <fullName evidence="8">Choline dehydrogenase</fullName>
        <ecNumber evidence="8">1.1.99.1</ecNumber>
    </submittedName>
</protein>
<dbReference type="PANTHER" id="PTHR11552:SF147">
    <property type="entry name" value="CHOLINE DEHYDROGENASE, MITOCHONDRIAL"/>
    <property type="match status" value="1"/>
</dbReference>
<evidence type="ECO:0000256" key="4">
    <source>
        <dbReference type="ARBA" id="ARBA00022827"/>
    </source>
</evidence>
<keyword evidence="4 5" id="KW-0274">FAD</keyword>
<comment type="similarity">
    <text evidence="2 5">Belongs to the GMC oxidoreductase family.</text>
</comment>
<evidence type="ECO:0000256" key="2">
    <source>
        <dbReference type="ARBA" id="ARBA00010790"/>
    </source>
</evidence>
<dbReference type="InterPro" id="IPR007867">
    <property type="entry name" value="GMC_OxRtase_C"/>
</dbReference>
<feature type="domain" description="Glucose-methanol-choline oxidoreductase N-terminal" evidence="6">
    <location>
        <begin position="82"/>
        <end position="105"/>
    </location>
</feature>
<evidence type="ECO:0000313" key="9">
    <source>
        <dbReference type="Proteomes" id="UP001237448"/>
    </source>
</evidence>
<dbReference type="Pfam" id="PF00732">
    <property type="entry name" value="GMC_oxred_N"/>
    <property type="match status" value="1"/>
</dbReference>
<evidence type="ECO:0000256" key="5">
    <source>
        <dbReference type="RuleBase" id="RU003968"/>
    </source>
</evidence>
<evidence type="ECO:0000259" key="6">
    <source>
        <dbReference type="PROSITE" id="PS00623"/>
    </source>
</evidence>
<sequence>MPVNYDTIIVGGGSSGCVAAMRLVRDLGQRVLLLEAGPARMNPIMHMPAGYMKYLARDTYLTMHRMEPQPQLDGRATIVPQGRVLGGGSSVNAMVYMRGQPADYDNWVRNYGAEGWSYDEILPHFIAMEGNADLDTPMHGTSGPLKVTRPLHTCEMTRAFLQALPALGEPLNPDFNSGRQRGVGLMQGTMDPVRKRRCSAVDAFLPLVKGDERLTIATAAVVTRLVIEGGRCRGVEFVEGGRTRKAGADTVILAAGTYVTPKLLMLSGIGPADQLRRHGIRPLVDLPGVGENLQDHCEVPLIAASNGRYGYFGQDKGWNLIRNGLQYLLSKSGPVTTTGVEACVFTNPDDPEADASLKIYCVPTVYLDRDITDVEACDGVTFTTCLLRPKSRGTVRLRSGDPRDPPLVDGGFLKHPEDIRLMIAGLRFARTFLTASPIREKIAREMLPGADKVSDAELHAHCKRMVKTNYHPVGTARMGRAGDPMAVLDPQLRVRGIEGLRVFDGSVMPDIVSGNTNAPVMAIAHRAVEWLKAG</sequence>
<dbReference type="Pfam" id="PF05199">
    <property type="entry name" value="GMC_oxred_C"/>
    <property type="match status" value="1"/>
</dbReference>
<dbReference type="PROSITE" id="PS00623">
    <property type="entry name" value="GMC_OXRED_1"/>
    <property type="match status" value="1"/>
</dbReference>
<dbReference type="Gene3D" id="3.30.410.40">
    <property type="match status" value="1"/>
</dbReference>
<dbReference type="EC" id="1.1.99.1" evidence="8"/>
<dbReference type="SUPFAM" id="SSF54373">
    <property type="entry name" value="FAD-linked reductases, C-terminal domain"/>
    <property type="match status" value="1"/>
</dbReference>
<proteinExistence type="inferred from homology"/>
<feature type="domain" description="Glucose-methanol-choline oxidoreductase N-terminal" evidence="7">
    <location>
        <begin position="256"/>
        <end position="270"/>
    </location>
</feature>